<organism evidence="1 2">
    <name type="scientific">Strongyloides papillosus</name>
    <name type="common">Intestinal threadworm</name>
    <dbReference type="NCBI Taxonomy" id="174720"/>
    <lineage>
        <taxon>Eukaryota</taxon>
        <taxon>Metazoa</taxon>
        <taxon>Ecdysozoa</taxon>
        <taxon>Nematoda</taxon>
        <taxon>Chromadorea</taxon>
        <taxon>Rhabditida</taxon>
        <taxon>Tylenchina</taxon>
        <taxon>Panagrolaimomorpha</taxon>
        <taxon>Strongyloidoidea</taxon>
        <taxon>Strongyloididae</taxon>
        <taxon>Strongyloides</taxon>
    </lineage>
</organism>
<reference evidence="2" key="1">
    <citation type="submission" date="2017-02" db="UniProtKB">
        <authorList>
            <consortium name="WormBaseParasite"/>
        </authorList>
    </citation>
    <scope>IDENTIFICATION</scope>
</reference>
<evidence type="ECO:0000313" key="2">
    <source>
        <dbReference type="WBParaSite" id="SPAL_0001010150.1"/>
    </source>
</evidence>
<protein>
    <submittedName>
        <fullName evidence="2">Uncharacterized protein</fullName>
    </submittedName>
</protein>
<name>A0A0N5BW99_STREA</name>
<evidence type="ECO:0000313" key="1">
    <source>
        <dbReference type="Proteomes" id="UP000046392"/>
    </source>
</evidence>
<dbReference type="WBParaSite" id="SPAL_0001010150.1">
    <property type="protein sequence ID" value="SPAL_0001010150.1"/>
    <property type="gene ID" value="SPAL_0001010150"/>
</dbReference>
<dbReference type="AlphaFoldDB" id="A0A0N5BW99"/>
<keyword evidence="1" id="KW-1185">Reference proteome</keyword>
<sequence>MNAILIHKFISTLENSVILKIVIKKYYHSSEQKLNHFAPSIHLFKINYISFAINMKKIILGCVL</sequence>
<proteinExistence type="predicted"/>
<dbReference type="Proteomes" id="UP000046392">
    <property type="component" value="Unplaced"/>
</dbReference>
<accession>A0A0N5BW99</accession>